<dbReference type="AlphaFoldDB" id="A0A8S4RTP5"/>
<feature type="region of interest" description="Disordered" evidence="2">
    <location>
        <begin position="1"/>
        <end position="34"/>
    </location>
</feature>
<feature type="coiled-coil region" evidence="1">
    <location>
        <begin position="279"/>
        <end position="306"/>
    </location>
</feature>
<evidence type="ECO:0000313" key="4">
    <source>
        <dbReference type="Proteomes" id="UP000838756"/>
    </source>
</evidence>
<organism evidence="3 4">
    <name type="scientific">Pararge aegeria aegeria</name>
    <dbReference type="NCBI Taxonomy" id="348720"/>
    <lineage>
        <taxon>Eukaryota</taxon>
        <taxon>Metazoa</taxon>
        <taxon>Ecdysozoa</taxon>
        <taxon>Arthropoda</taxon>
        <taxon>Hexapoda</taxon>
        <taxon>Insecta</taxon>
        <taxon>Pterygota</taxon>
        <taxon>Neoptera</taxon>
        <taxon>Endopterygota</taxon>
        <taxon>Lepidoptera</taxon>
        <taxon>Glossata</taxon>
        <taxon>Ditrysia</taxon>
        <taxon>Papilionoidea</taxon>
        <taxon>Nymphalidae</taxon>
        <taxon>Satyrinae</taxon>
        <taxon>Satyrini</taxon>
        <taxon>Parargina</taxon>
        <taxon>Pararge</taxon>
    </lineage>
</organism>
<feature type="coiled-coil region" evidence="1">
    <location>
        <begin position="156"/>
        <end position="190"/>
    </location>
</feature>
<reference evidence="3" key="1">
    <citation type="submission" date="2022-03" db="EMBL/GenBank/DDBJ databases">
        <authorList>
            <person name="Lindestad O."/>
        </authorList>
    </citation>
    <scope>NUCLEOTIDE SEQUENCE</scope>
</reference>
<name>A0A8S4RTP5_9NEOP</name>
<proteinExistence type="predicted"/>
<keyword evidence="4" id="KW-1185">Reference proteome</keyword>
<feature type="compositionally biased region" description="Low complexity" evidence="2">
    <location>
        <begin position="16"/>
        <end position="29"/>
    </location>
</feature>
<keyword evidence="1" id="KW-0175">Coiled coil</keyword>
<evidence type="ECO:0000256" key="1">
    <source>
        <dbReference type="SAM" id="Coils"/>
    </source>
</evidence>
<sequence>MMPDGVKTPQSASPLARAGAGDSSAARGSLHATPPNANLVRIRSCLDQYRTTPVRPVKIGPKAVSMEDLTPTTRSKKDSRKEPNLPTVRSPGLSSAAEEKAAARIGRFMLVAVWRRRRDDIRCLRKTLECQVTCSERLRIQVCALKSLLDSDNAKVRLAIREVERLKKLLRDKEMEKAVLEKEKYALEQDVCAAEDHASEMSVGWRNCRNELEGARVANASVQQALALERAASQEARALCDRTFDQSNIKWLLLSRARERCSRESSALNVRVSLSARETNALRAAVGELRAQLQRVECELEVTREQLDWWPRPLTKKPQSAAIMSILAAYRSSSSAAGVLPADLDVIRAARIDEARQTVPRTELRRRKREIVIEIERLWQQRWSSDV</sequence>
<dbReference type="Proteomes" id="UP000838756">
    <property type="component" value="Unassembled WGS sequence"/>
</dbReference>
<evidence type="ECO:0000313" key="3">
    <source>
        <dbReference type="EMBL" id="CAH2240538.1"/>
    </source>
</evidence>
<evidence type="ECO:0000256" key="2">
    <source>
        <dbReference type="SAM" id="MobiDB-lite"/>
    </source>
</evidence>
<dbReference type="EMBL" id="CAKXAJ010025532">
    <property type="protein sequence ID" value="CAH2240538.1"/>
    <property type="molecule type" value="Genomic_DNA"/>
</dbReference>
<accession>A0A8S4RTP5</accession>
<comment type="caution">
    <text evidence="3">The sequence shown here is derived from an EMBL/GenBank/DDBJ whole genome shotgun (WGS) entry which is preliminary data.</text>
</comment>
<dbReference type="OrthoDB" id="7694231at2759"/>
<feature type="region of interest" description="Disordered" evidence="2">
    <location>
        <begin position="57"/>
        <end position="96"/>
    </location>
</feature>
<protein>
    <submittedName>
        <fullName evidence="3">Jg6452 protein</fullName>
    </submittedName>
</protein>
<gene>
    <name evidence="3" type="primary">jg6452</name>
    <name evidence="3" type="ORF">PAEG_LOCUS17113</name>
</gene>